<reference evidence="12 13" key="1">
    <citation type="submission" date="2014-09" db="EMBL/GenBank/DDBJ databases">
        <title>A draft genome sequence for Xanthomonas axonopodis pv. vasculorum NCPPB 900.</title>
        <authorList>
            <person name="Harrison J."/>
            <person name="Studholme D.J."/>
        </authorList>
    </citation>
    <scope>NUCLEOTIDE SEQUENCE [LARGE SCALE GENOMIC DNA]</scope>
    <source>
        <strain evidence="12 13">NCPPB 900</strain>
    </source>
</reference>
<proteinExistence type="inferred from homology"/>
<dbReference type="PANTHER" id="PTHR12358:SF106">
    <property type="entry name" value="LIPID KINASE YEGS"/>
    <property type="match status" value="1"/>
</dbReference>
<evidence type="ECO:0000313" key="12">
    <source>
        <dbReference type="EMBL" id="KGE53445.1"/>
    </source>
</evidence>
<sequence length="309" mass="32438">MAPSHWRLILNGKSTDNMDLREAVATLRKRGIQLDVRVTWEDGDAERYVGEAVADGVHTVVAAGGDGTLSEVAAALAHHEGDAATLPSLGLVPLGTANDFATAANVPIAPLEALNLIAGRVAQPFDLLRIDADHGPHWCANVASGGFGTQVTVETDEGMKKMLGGLAYLITGMSRLGRIDPISARFSGPEFSWEGEFIALGLGNGRQAGGGQALCPQALIDDGLLDVTIVPDLDGEVAATLGTLVTGGKQAALERVAVRARVPWLEIVSQQPLTLNLDGEPETSQHFRIECVPARLRMHLPADCPLVGG</sequence>
<dbReference type="Proteomes" id="UP000028012">
    <property type="component" value="Unassembled WGS sequence"/>
</dbReference>
<evidence type="ECO:0000256" key="8">
    <source>
        <dbReference type="ARBA" id="ARBA00023098"/>
    </source>
</evidence>
<evidence type="ECO:0000256" key="3">
    <source>
        <dbReference type="ARBA" id="ARBA00022723"/>
    </source>
</evidence>
<evidence type="ECO:0000256" key="5">
    <source>
        <dbReference type="ARBA" id="ARBA00022777"/>
    </source>
</evidence>
<dbReference type="GO" id="GO:0008654">
    <property type="term" value="P:phospholipid biosynthetic process"/>
    <property type="evidence" value="ECO:0007669"/>
    <property type="project" value="UniProtKB-UniRule"/>
</dbReference>
<keyword evidence="9 11" id="KW-0594">Phospholipid biosynthesis</keyword>
<comment type="cofactor">
    <cofactor evidence="11">
        <name>Mg(2+)</name>
        <dbReference type="ChEBI" id="CHEBI:18420"/>
    </cofactor>
    <cofactor evidence="11">
        <name>Ca(2+)</name>
        <dbReference type="ChEBI" id="CHEBI:29108"/>
    </cofactor>
    <text evidence="11">Binds 1 Mg(2+) ion per subunit. Ca(2+) may be able to substitute.</text>
</comment>
<dbReference type="InterPro" id="IPR050187">
    <property type="entry name" value="Lipid_Phosphate_FormReg"/>
</dbReference>
<keyword evidence="10 11" id="KW-1208">Phospholipid metabolism</keyword>
<dbReference type="Pfam" id="PF19279">
    <property type="entry name" value="YegS_C"/>
    <property type="match status" value="1"/>
</dbReference>
<keyword evidence="2 11" id="KW-0808">Transferase</keyword>
<evidence type="ECO:0000256" key="4">
    <source>
        <dbReference type="ARBA" id="ARBA00022741"/>
    </source>
</evidence>
<dbReference type="InterPro" id="IPR005218">
    <property type="entry name" value="Diacylglycerol/lipid_kinase"/>
</dbReference>
<dbReference type="NCBIfam" id="NF009602">
    <property type="entry name" value="PRK13054.1"/>
    <property type="match status" value="1"/>
</dbReference>
<comment type="subcellular location">
    <subcellularLocation>
        <location evidence="11">Cytoplasm</location>
    </subcellularLocation>
</comment>
<dbReference type="Gene3D" id="3.40.50.10330">
    <property type="entry name" value="Probable inorganic polyphosphate/atp-NAD kinase, domain 1"/>
    <property type="match status" value="1"/>
</dbReference>
<dbReference type="NCBIfam" id="TIGR00147">
    <property type="entry name" value="YegS/Rv2252/BmrU family lipid kinase"/>
    <property type="match status" value="1"/>
</dbReference>
<feature type="active site" description="Proton acceptor" evidence="11">
    <location>
        <position position="280"/>
    </location>
</feature>
<dbReference type="RefSeq" id="WP_042821149.1">
    <property type="nucleotide sequence ID" value="NZ_CP053649.1"/>
</dbReference>
<feature type="binding site" evidence="11">
    <location>
        <position position="96"/>
    </location>
    <ligand>
        <name>ATP</name>
        <dbReference type="ChEBI" id="CHEBI:30616"/>
    </ligand>
</feature>
<dbReference type="PANTHER" id="PTHR12358">
    <property type="entry name" value="SPHINGOSINE KINASE"/>
    <property type="match status" value="1"/>
</dbReference>
<dbReference type="SUPFAM" id="SSF111331">
    <property type="entry name" value="NAD kinase/diacylglycerol kinase-like"/>
    <property type="match status" value="1"/>
</dbReference>
<name>A0A098Q2B1_9XANT</name>
<comment type="caution">
    <text evidence="12">The sequence shown here is derived from an EMBL/GenBank/DDBJ whole genome shotgun (WGS) entry which is preliminary data.</text>
</comment>
<evidence type="ECO:0000256" key="6">
    <source>
        <dbReference type="ARBA" id="ARBA00022840"/>
    </source>
</evidence>
<keyword evidence="8 11" id="KW-0443">Lipid metabolism</keyword>
<evidence type="ECO:0000256" key="10">
    <source>
        <dbReference type="ARBA" id="ARBA00023264"/>
    </source>
</evidence>
<feature type="binding site" evidence="11">
    <location>
        <position position="219"/>
    </location>
    <ligand>
        <name>Mg(2+)</name>
        <dbReference type="ChEBI" id="CHEBI:18420"/>
    </ligand>
</feature>
<keyword evidence="7 11" id="KW-0460">Magnesium</keyword>
<evidence type="ECO:0000256" key="9">
    <source>
        <dbReference type="ARBA" id="ARBA00023209"/>
    </source>
</evidence>
<feature type="binding site" evidence="11">
    <location>
        <position position="224"/>
    </location>
    <ligand>
        <name>Mg(2+)</name>
        <dbReference type="ChEBI" id="CHEBI:18420"/>
    </ligand>
</feature>
<organism evidence="12 13">
    <name type="scientific">Xanthomonas axonopodis pv. vasculorum</name>
    <dbReference type="NCBI Taxonomy" id="325777"/>
    <lineage>
        <taxon>Bacteria</taxon>
        <taxon>Pseudomonadati</taxon>
        <taxon>Pseudomonadota</taxon>
        <taxon>Gammaproteobacteria</taxon>
        <taxon>Lysobacterales</taxon>
        <taxon>Lysobacteraceae</taxon>
        <taxon>Xanthomonas</taxon>
    </lineage>
</organism>
<dbReference type="NCBIfam" id="TIGR03702">
    <property type="entry name" value="lip_kinase_YegS"/>
    <property type="match status" value="1"/>
</dbReference>
<comment type="function">
    <text evidence="11">Probably phosphorylates lipids; the in vivo substrate is unknown.</text>
</comment>
<dbReference type="InterPro" id="IPR017438">
    <property type="entry name" value="ATP-NAD_kinase_N"/>
</dbReference>
<evidence type="ECO:0000256" key="11">
    <source>
        <dbReference type="HAMAP-Rule" id="MF_01377"/>
    </source>
</evidence>
<keyword evidence="11" id="KW-0963">Cytoplasm</keyword>
<dbReference type="InterPro" id="IPR016064">
    <property type="entry name" value="NAD/diacylglycerol_kinase_sf"/>
</dbReference>
<keyword evidence="6 11" id="KW-0067">ATP-binding</keyword>
<feature type="binding site" evidence="11">
    <location>
        <position position="222"/>
    </location>
    <ligand>
        <name>Mg(2+)</name>
        <dbReference type="ChEBI" id="CHEBI:18420"/>
    </ligand>
</feature>
<evidence type="ECO:0000313" key="13">
    <source>
        <dbReference type="Proteomes" id="UP000028012"/>
    </source>
</evidence>
<dbReference type="HOGENOM" id="CLU_045532_1_1_6"/>
<dbReference type="HAMAP" id="MF_01377">
    <property type="entry name" value="YegS"/>
    <property type="match status" value="1"/>
</dbReference>
<dbReference type="GO" id="GO:0005524">
    <property type="term" value="F:ATP binding"/>
    <property type="evidence" value="ECO:0007669"/>
    <property type="project" value="UniProtKB-UniRule"/>
</dbReference>
<evidence type="ECO:0000256" key="2">
    <source>
        <dbReference type="ARBA" id="ARBA00022679"/>
    </source>
</evidence>
<dbReference type="GO" id="GO:0001727">
    <property type="term" value="F:lipid kinase activity"/>
    <property type="evidence" value="ECO:0007669"/>
    <property type="project" value="UniProtKB-UniRule"/>
</dbReference>
<dbReference type="SMART" id="SM00046">
    <property type="entry name" value="DAGKc"/>
    <property type="match status" value="1"/>
</dbReference>
<keyword evidence="5 11" id="KW-0418">Kinase</keyword>
<feature type="binding site" evidence="11">
    <location>
        <begin position="65"/>
        <end position="71"/>
    </location>
    <ligand>
        <name>ATP</name>
        <dbReference type="ChEBI" id="CHEBI:30616"/>
    </ligand>
</feature>
<gene>
    <name evidence="12" type="ORF">GW15_0202285</name>
</gene>
<keyword evidence="3 11" id="KW-0479">Metal-binding</keyword>
<dbReference type="STRING" id="325777.GW15_0202285"/>
<dbReference type="Pfam" id="PF00781">
    <property type="entry name" value="DAGK_cat"/>
    <property type="match status" value="1"/>
</dbReference>
<dbReference type="InterPro" id="IPR022433">
    <property type="entry name" value="Lip_kinase_YegS"/>
</dbReference>
<evidence type="ECO:0000256" key="7">
    <source>
        <dbReference type="ARBA" id="ARBA00022842"/>
    </source>
</evidence>
<dbReference type="GO" id="GO:0000287">
    <property type="term" value="F:magnesium ion binding"/>
    <property type="evidence" value="ECO:0007669"/>
    <property type="project" value="UniProtKB-UniRule"/>
</dbReference>
<dbReference type="InterPro" id="IPR001206">
    <property type="entry name" value="Diacylglycerol_kinase_cat_dom"/>
</dbReference>
<dbReference type="EMBL" id="JPHD02000022">
    <property type="protein sequence ID" value="KGE53445.1"/>
    <property type="molecule type" value="Genomic_DNA"/>
</dbReference>
<keyword evidence="4 11" id="KW-0547">Nucleotide-binding</keyword>
<protein>
    <recommendedName>
        <fullName evidence="11">Probable lipid kinase YegS-like</fullName>
        <ecNumber evidence="11">2.7.1.-</ecNumber>
    </recommendedName>
</protein>
<evidence type="ECO:0000256" key="1">
    <source>
        <dbReference type="ARBA" id="ARBA00022516"/>
    </source>
</evidence>
<dbReference type="GO" id="GO:0005886">
    <property type="term" value="C:plasma membrane"/>
    <property type="evidence" value="ECO:0007669"/>
    <property type="project" value="TreeGrafter"/>
</dbReference>
<dbReference type="InterPro" id="IPR045540">
    <property type="entry name" value="YegS/DAGK_C"/>
</dbReference>
<dbReference type="eggNOG" id="COG1597">
    <property type="taxonomic scope" value="Bacteria"/>
</dbReference>
<comment type="similarity">
    <text evidence="11">Belongs to the diacylglycerol/lipid kinase family. YegS lipid kinase subfamily.</text>
</comment>
<dbReference type="EC" id="2.7.1.-" evidence="11"/>
<dbReference type="GO" id="GO:0005737">
    <property type="term" value="C:cytoplasm"/>
    <property type="evidence" value="ECO:0007669"/>
    <property type="project" value="UniProtKB-SubCell"/>
</dbReference>
<dbReference type="Gene3D" id="2.60.200.40">
    <property type="match status" value="1"/>
</dbReference>
<keyword evidence="1 11" id="KW-0444">Lipid biosynthesis</keyword>
<dbReference type="PROSITE" id="PS50146">
    <property type="entry name" value="DAGK"/>
    <property type="match status" value="1"/>
</dbReference>
<dbReference type="GeneID" id="58001453"/>
<feature type="binding site" evidence="11">
    <location>
        <position position="39"/>
    </location>
    <ligand>
        <name>ATP</name>
        <dbReference type="ChEBI" id="CHEBI:30616"/>
    </ligand>
</feature>
<accession>A0A098Q2B1</accession>
<dbReference type="AlphaFoldDB" id="A0A098Q2B1"/>